<accession>A0ACC2BP17</accession>
<protein>
    <submittedName>
        <fullName evidence="1">Uncharacterized protein</fullName>
    </submittedName>
</protein>
<keyword evidence="2" id="KW-1185">Reference proteome</keyword>
<dbReference type="Proteomes" id="UP001162992">
    <property type="component" value="Chromosome 14"/>
</dbReference>
<organism evidence="1 2">
    <name type="scientific">Diphasiastrum complanatum</name>
    <name type="common">Issler's clubmoss</name>
    <name type="synonym">Lycopodium complanatum</name>
    <dbReference type="NCBI Taxonomy" id="34168"/>
    <lineage>
        <taxon>Eukaryota</taxon>
        <taxon>Viridiplantae</taxon>
        <taxon>Streptophyta</taxon>
        <taxon>Embryophyta</taxon>
        <taxon>Tracheophyta</taxon>
        <taxon>Lycopodiopsida</taxon>
        <taxon>Lycopodiales</taxon>
        <taxon>Lycopodiaceae</taxon>
        <taxon>Lycopodioideae</taxon>
        <taxon>Diphasiastrum</taxon>
    </lineage>
</organism>
<sequence length="526" mass="60050">MSARPSNREREGERESEREMAFAGWPSMFQSPSFKVCAAQILLFGFLIRCMTSLHSYSGASNPPKYGDYEAQRHWMEITINVPVQDWYKNTTDNDLEYWGLDYPPLSAYQSFVHGLMMRYFEPASVALKASRGYETPSSKLLMRWTVLSSDAFVFFPAAILFVISYYGQRSSEERASALATLLLQPALILIDHGHFQFNCISLGLSVAAAAAVISGQELLTCVLFSLSVNHKQMSMYYAPAFFAHLFGRCLHKKKPVFAILKLGLLVFTTFVMCWWPFLSSKEAALQVLSRVVPLHRGIYEDYVANFWCVTAILIKWKQQFPIKTLARFALGTTILAILPSMVQQILAPSRKGFLLAMLNSSFAFYVFSYLVHEKSILVPLLPATLLALDEPWIFQWLTPYALLSMFPLLRRDKLAVAYMALFFIFLLLNPPVFNDQEKAKATCSSWRQQLWLNKSRGFSLASMTMIQLSYLFIPSPASLPFLFDSLISIFAFAHFVPVMLYTNYKQWLVVADNVISTERHKEKKQ</sequence>
<reference evidence="2" key="1">
    <citation type="journal article" date="2024" name="Proc. Natl. Acad. Sci. U.S.A.">
        <title>Extraordinary preservation of gene collinearity over three hundred million years revealed in homosporous lycophytes.</title>
        <authorList>
            <person name="Li C."/>
            <person name="Wickell D."/>
            <person name="Kuo L.Y."/>
            <person name="Chen X."/>
            <person name="Nie B."/>
            <person name="Liao X."/>
            <person name="Peng D."/>
            <person name="Ji J."/>
            <person name="Jenkins J."/>
            <person name="Williams M."/>
            <person name="Shu S."/>
            <person name="Plott C."/>
            <person name="Barry K."/>
            <person name="Rajasekar S."/>
            <person name="Grimwood J."/>
            <person name="Han X."/>
            <person name="Sun S."/>
            <person name="Hou Z."/>
            <person name="He W."/>
            <person name="Dai G."/>
            <person name="Sun C."/>
            <person name="Schmutz J."/>
            <person name="Leebens-Mack J.H."/>
            <person name="Li F.W."/>
            <person name="Wang L."/>
        </authorList>
    </citation>
    <scope>NUCLEOTIDE SEQUENCE [LARGE SCALE GENOMIC DNA]</scope>
    <source>
        <strain evidence="2">cv. PW_Plant_1</strain>
    </source>
</reference>
<proteinExistence type="predicted"/>
<name>A0ACC2BP17_DIPCM</name>
<comment type="caution">
    <text evidence="1">The sequence shown here is derived from an EMBL/GenBank/DDBJ whole genome shotgun (WGS) entry which is preliminary data.</text>
</comment>
<evidence type="ECO:0000313" key="2">
    <source>
        <dbReference type="Proteomes" id="UP001162992"/>
    </source>
</evidence>
<gene>
    <name evidence="1" type="ORF">O6H91_14G042300</name>
</gene>
<evidence type="ECO:0000313" key="1">
    <source>
        <dbReference type="EMBL" id="KAJ7531397.1"/>
    </source>
</evidence>
<dbReference type="EMBL" id="CM055105">
    <property type="protein sequence ID" value="KAJ7531397.1"/>
    <property type="molecule type" value="Genomic_DNA"/>
</dbReference>